<feature type="non-terminal residue" evidence="1">
    <location>
        <position position="1"/>
    </location>
</feature>
<gene>
    <name evidence="1" type="ORF">PIB30_071609</name>
</gene>
<dbReference type="Proteomes" id="UP001341840">
    <property type="component" value="Unassembled WGS sequence"/>
</dbReference>
<organism evidence="1 2">
    <name type="scientific">Stylosanthes scabra</name>
    <dbReference type="NCBI Taxonomy" id="79078"/>
    <lineage>
        <taxon>Eukaryota</taxon>
        <taxon>Viridiplantae</taxon>
        <taxon>Streptophyta</taxon>
        <taxon>Embryophyta</taxon>
        <taxon>Tracheophyta</taxon>
        <taxon>Spermatophyta</taxon>
        <taxon>Magnoliopsida</taxon>
        <taxon>eudicotyledons</taxon>
        <taxon>Gunneridae</taxon>
        <taxon>Pentapetalae</taxon>
        <taxon>rosids</taxon>
        <taxon>fabids</taxon>
        <taxon>Fabales</taxon>
        <taxon>Fabaceae</taxon>
        <taxon>Papilionoideae</taxon>
        <taxon>50 kb inversion clade</taxon>
        <taxon>dalbergioids sensu lato</taxon>
        <taxon>Dalbergieae</taxon>
        <taxon>Pterocarpus clade</taxon>
        <taxon>Stylosanthes</taxon>
    </lineage>
</organism>
<comment type="caution">
    <text evidence="1">The sequence shown here is derived from an EMBL/GenBank/DDBJ whole genome shotgun (WGS) entry which is preliminary data.</text>
</comment>
<evidence type="ECO:0000313" key="1">
    <source>
        <dbReference type="EMBL" id="MED6162558.1"/>
    </source>
</evidence>
<protein>
    <submittedName>
        <fullName evidence="1">Uncharacterized protein</fullName>
    </submittedName>
</protein>
<evidence type="ECO:0000313" key="2">
    <source>
        <dbReference type="Proteomes" id="UP001341840"/>
    </source>
</evidence>
<accession>A0ABU6USI5</accession>
<name>A0ABU6USI5_9FABA</name>
<reference evidence="1 2" key="1">
    <citation type="journal article" date="2023" name="Plants (Basel)">
        <title>Bridging the Gap: Combining Genomics and Transcriptomics Approaches to Understand Stylosanthes scabra, an Orphan Legume from the Brazilian Caatinga.</title>
        <authorList>
            <person name="Ferreira-Neto J.R.C."/>
            <person name="da Silva M.D."/>
            <person name="Binneck E."/>
            <person name="de Melo N.F."/>
            <person name="da Silva R.H."/>
            <person name="de Melo A.L.T.M."/>
            <person name="Pandolfi V."/>
            <person name="Bustamante F.O."/>
            <person name="Brasileiro-Vidal A.C."/>
            <person name="Benko-Iseppon A.M."/>
        </authorList>
    </citation>
    <scope>NUCLEOTIDE SEQUENCE [LARGE SCALE GENOMIC DNA]</scope>
    <source>
        <tissue evidence="1">Leaves</tissue>
    </source>
</reference>
<proteinExistence type="predicted"/>
<dbReference type="EMBL" id="JASCZI010121659">
    <property type="protein sequence ID" value="MED6162558.1"/>
    <property type="molecule type" value="Genomic_DNA"/>
</dbReference>
<keyword evidence="2" id="KW-1185">Reference proteome</keyword>
<sequence length="162" mass="16669">HYHHLALVDDADGMISSKVVAIDASVASVPEGEQPHELMALERSDKMAREDAADGMMTVKNSGNTAGEGTVYDSAAEPELAADNTAVEMMARRTAAEVMADSTDEVAMANNNAAVAVMADNIDDPRSENHGTGDLGPGDTEWVALADGTGISALAAVGASVR</sequence>